<accession>A0A7Y0KD29</accession>
<dbReference type="GO" id="GO:0000150">
    <property type="term" value="F:DNA strand exchange activity"/>
    <property type="evidence" value="ECO:0007669"/>
    <property type="project" value="InterPro"/>
</dbReference>
<evidence type="ECO:0000313" key="2">
    <source>
        <dbReference type="EMBL" id="NMO80050.1"/>
    </source>
</evidence>
<proteinExistence type="predicted"/>
<dbReference type="Pfam" id="PF00239">
    <property type="entry name" value="Resolvase"/>
    <property type="match status" value="1"/>
</dbReference>
<dbReference type="InterPro" id="IPR006119">
    <property type="entry name" value="Resolv_N"/>
</dbReference>
<feature type="domain" description="Resolvase/invertase-type recombinase catalytic" evidence="1">
    <location>
        <begin position="14"/>
        <end position="145"/>
    </location>
</feature>
<dbReference type="Proteomes" id="UP000588491">
    <property type="component" value="Unassembled WGS sequence"/>
</dbReference>
<gene>
    <name evidence="2" type="ORF">HHU08_24335</name>
</gene>
<name>A0A7Y0KD29_9BACI</name>
<dbReference type="EMBL" id="JABBPK010000001">
    <property type="protein sequence ID" value="NMO80050.1"/>
    <property type="molecule type" value="Genomic_DNA"/>
</dbReference>
<keyword evidence="3" id="KW-1185">Reference proteome</keyword>
<dbReference type="Gene3D" id="3.40.50.1390">
    <property type="entry name" value="Resolvase, N-terminal catalytic domain"/>
    <property type="match status" value="1"/>
</dbReference>
<organism evidence="2 3">
    <name type="scientific">Niallia alba</name>
    <dbReference type="NCBI Taxonomy" id="2729105"/>
    <lineage>
        <taxon>Bacteria</taxon>
        <taxon>Bacillati</taxon>
        <taxon>Bacillota</taxon>
        <taxon>Bacilli</taxon>
        <taxon>Bacillales</taxon>
        <taxon>Bacillaceae</taxon>
        <taxon>Niallia</taxon>
    </lineage>
</organism>
<protein>
    <submittedName>
        <fullName evidence="2">Recombinase family protein</fullName>
    </submittedName>
</protein>
<dbReference type="GO" id="GO:0003677">
    <property type="term" value="F:DNA binding"/>
    <property type="evidence" value="ECO:0007669"/>
    <property type="project" value="InterPro"/>
</dbReference>
<dbReference type="SMART" id="SM00857">
    <property type="entry name" value="Resolvase"/>
    <property type="match status" value="1"/>
</dbReference>
<evidence type="ECO:0000313" key="3">
    <source>
        <dbReference type="Proteomes" id="UP000588491"/>
    </source>
</evidence>
<reference evidence="2 3" key="1">
    <citation type="submission" date="2020-04" db="EMBL/GenBank/DDBJ databases">
        <title>Bacillus sp. UniB3 isolated from commercial digestive syrup.</title>
        <authorList>
            <person name="Thorat V."/>
            <person name="Kirdat K."/>
            <person name="Tiwarekar B."/>
            <person name="Yadav A."/>
        </authorList>
    </citation>
    <scope>NUCLEOTIDE SEQUENCE [LARGE SCALE GENOMIC DNA]</scope>
    <source>
        <strain evidence="2 3">UniB3</strain>
    </source>
</reference>
<sequence>MQMLKNDQLQEVRISIYTRNTSTEQPEGRRRYRDIQVLKEKYERMGYKIQGIYSEIGCYNPKRRPELMRLFLDAFLGKIDVVLVWDLFSLTSNPTDLLNIHRFLAQYNVELCSATEPFDTSTPDSMLHFQWMAELLEHEHLACKRDISLSSLARLIMTKGACMKGDESSAEPCIESIRPA</sequence>
<comment type="caution">
    <text evidence="2">The sequence shown here is derived from an EMBL/GenBank/DDBJ whole genome shotgun (WGS) entry which is preliminary data.</text>
</comment>
<evidence type="ECO:0000259" key="1">
    <source>
        <dbReference type="SMART" id="SM00857"/>
    </source>
</evidence>
<dbReference type="SUPFAM" id="SSF53041">
    <property type="entry name" value="Resolvase-like"/>
    <property type="match status" value="1"/>
</dbReference>
<dbReference type="CDD" id="cd00338">
    <property type="entry name" value="Ser_Recombinase"/>
    <property type="match status" value="1"/>
</dbReference>
<dbReference type="AlphaFoldDB" id="A0A7Y0KD29"/>
<dbReference type="RefSeq" id="WP_169189530.1">
    <property type="nucleotide sequence ID" value="NZ_JABBPK010000001.1"/>
</dbReference>
<dbReference type="InterPro" id="IPR036162">
    <property type="entry name" value="Resolvase-like_N_sf"/>
</dbReference>